<keyword evidence="4" id="KW-0808">Transferase</keyword>
<organism evidence="7 8">
    <name type="scientific">Cerrena zonata</name>
    <dbReference type="NCBI Taxonomy" id="2478898"/>
    <lineage>
        <taxon>Eukaryota</taxon>
        <taxon>Fungi</taxon>
        <taxon>Dikarya</taxon>
        <taxon>Basidiomycota</taxon>
        <taxon>Agaricomycotina</taxon>
        <taxon>Agaricomycetes</taxon>
        <taxon>Polyporales</taxon>
        <taxon>Cerrenaceae</taxon>
        <taxon>Cerrena</taxon>
    </lineage>
</organism>
<dbReference type="InterPro" id="IPR004839">
    <property type="entry name" value="Aminotransferase_I/II_large"/>
</dbReference>
<evidence type="ECO:0000256" key="3">
    <source>
        <dbReference type="ARBA" id="ARBA00022576"/>
    </source>
</evidence>
<feature type="domain" description="Aminotransferase class I/classII large" evidence="6">
    <location>
        <begin position="135"/>
        <end position="512"/>
    </location>
</feature>
<name>A0AAW0FYT4_9APHY</name>
<evidence type="ECO:0000313" key="8">
    <source>
        <dbReference type="Proteomes" id="UP001385951"/>
    </source>
</evidence>
<dbReference type="PANTHER" id="PTHR42790:SF2">
    <property type="entry name" value="AROMATIC AMINO ACID AMINOTRANSFERASE 2"/>
    <property type="match status" value="1"/>
</dbReference>
<dbReference type="GO" id="GO:0019878">
    <property type="term" value="P:lysine biosynthetic process via aminoadipic acid"/>
    <property type="evidence" value="ECO:0007669"/>
    <property type="project" value="TreeGrafter"/>
</dbReference>
<protein>
    <recommendedName>
        <fullName evidence="6">Aminotransferase class I/classII large domain-containing protein</fullName>
    </recommendedName>
</protein>
<dbReference type="GO" id="GO:0008793">
    <property type="term" value="F:aromatic-amino-acid transaminase activity"/>
    <property type="evidence" value="ECO:0007669"/>
    <property type="project" value="TreeGrafter"/>
</dbReference>
<comment type="similarity">
    <text evidence="2">Belongs to the class-I pyridoxal-phosphate-dependent aminotransferase family.</text>
</comment>
<dbReference type="CDD" id="cd00609">
    <property type="entry name" value="AAT_like"/>
    <property type="match status" value="1"/>
</dbReference>
<dbReference type="GO" id="GO:0030170">
    <property type="term" value="F:pyridoxal phosphate binding"/>
    <property type="evidence" value="ECO:0007669"/>
    <property type="project" value="InterPro"/>
</dbReference>
<evidence type="ECO:0000256" key="2">
    <source>
        <dbReference type="ARBA" id="ARBA00007441"/>
    </source>
</evidence>
<comment type="cofactor">
    <cofactor evidence="1">
        <name>pyridoxal 5'-phosphate</name>
        <dbReference type="ChEBI" id="CHEBI:597326"/>
    </cofactor>
</comment>
<proteinExistence type="inferred from homology"/>
<dbReference type="Gene3D" id="3.40.640.10">
    <property type="entry name" value="Type I PLP-dependent aspartate aminotransferase-like (Major domain)"/>
    <property type="match status" value="1"/>
</dbReference>
<evidence type="ECO:0000256" key="5">
    <source>
        <dbReference type="ARBA" id="ARBA00022898"/>
    </source>
</evidence>
<dbReference type="PANTHER" id="PTHR42790">
    <property type="entry name" value="AMINOTRANSFERASE"/>
    <property type="match status" value="1"/>
</dbReference>
<keyword evidence="5" id="KW-0663">Pyridoxal phosphate</keyword>
<keyword evidence="3" id="KW-0032">Aminotransferase</keyword>
<comment type="caution">
    <text evidence="7">The sequence shown here is derived from an EMBL/GenBank/DDBJ whole genome shotgun (WGS) entry which is preliminary data.</text>
</comment>
<accession>A0AAW0FYT4</accession>
<dbReference type="GO" id="GO:0009074">
    <property type="term" value="P:aromatic amino acid family catabolic process"/>
    <property type="evidence" value="ECO:0007669"/>
    <property type="project" value="TreeGrafter"/>
</dbReference>
<reference evidence="7 8" key="1">
    <citation type="submission" date="2022-09" db="EMBL/GenBank/DDBJ databases">
        <authorList>
            <person name="Palmer J.M."/>
        </authorList>
    </citation>
    <scope>NUCLEOTIDE SEQUENCE [LARGE SCALE GENOMIC DNA]</scope>
    <source>
        <strain evidence="7 8">DSM 7382</strain>
    </source>
</reference>
<dbReference type="GO" id="GO:0047536">
    <property type="term" value="F:2-aminoadipate transaminase activity"/>
    <property type="evidence" value="ECO:0007669"/>
    <property type="project" value="TreeGrafter"/>
</dbReference>
<evidence type="ECO:0000259" key="6">
    <source>
        <dbReference type="Pfam" id="PF00155"/>
    </source>
</evidence>
<evidence type="ECO:0000256" key="4">
    <source>
        <dbReference type="ARBA" id="ARBA00022679"/>
    </source>
</evidence>
<dbReference type="SUPFAM" id="SSF53383">
    <property type="entry name" value="PLP-dependent transferases"/>
    <property type="match status" value="1"/>
</dbReference>
<evidence type="ECO:0000256" key="1">
    <source>
        <dbReference type="ARBA" id="ARBA00001933"/>
    </source>
</evidence>
<sequence>MSHLLSERAAKRTVSSFISGDSVPPPEGYKPHPNTLPLHWGMPNEGFFPVDSIELNIIDYPFQKSLALPVTNASLESLQPTLTAGLNESRLTNGHSATTLSVDDSLRKLKINKENSKVVISKYSDNKYIDLAHGLQYSENAGLPQLLKFTEDFIHRVHKPAYEEWSTIITSGAGDGLNKAAEVLLDDGDIILVEEFTFTPFLKNVEQAGGIAVPIEMDLSTEPDKSQGIDLGYLTDLLENWDERKPEYKGKKPKALYTIPTGQNPTGLTQTLEFRKKIYALAEKYDFAIIEDDPYGYLTLPPYQKPQGFVKLDELLTIDEYLKNHLTPSYVTIDTSGRVIRVETFSKLFAPGLRLGFVVAHKKFIKAIDNYAAVVTRQPSGLAQIVLQNTIEQKFGGVDGFINWFLKLRVSYIHRRNVLLNQIYESKAYKDKLIEVIDPRAGMFASLVINFPPGTNVYEKIFLLNWKFSHYGVGVVPGFNLAVDKGNKNVNFFRLTYAPSPNDDLIIEAANRLTNAVSDFFAKDLEF</sequence>
<dbReference type="AlphaFoldDB" id="A0AAW0FYT4"/>
<dbReference type="InterPro" id="IPR015424">
    <property type="entry name" value="PyrdxlP-dep_Trfase"/>
</dbReference>
<dbReference type="Pfam" id="PF00155">
    <property type="entry name" value="Aminotran_1_2"/>
    <property type="match status" value="1"/>
</dbReference>
<gene>
    <name evidence="7" type="ORF">QCA50_012179</name>
</gene>
<dbReference type="Proteomes" id="UP001385951">
    <property type="component" value="Unassembled WGS sequence"/>
</dbReference>
<dbReference type="GO" id="GO:0006571">
    <property type="term" value="P:tyrosine biosynthetic process"/>
    <property type="evidence" value="ECO:0007669"/>
    <property type="project" value="TreeGrafter"/>
</dbReference>
<dbReference type="InterPro" id="IPR050859">
    <property type="entry name" value="Class-I_PLP-dep_aminotransf"/>
</dbReference>
<keyword evidence="8" id="KW-1185">Reference proteome</keyword>
<evidence type="ECO:0000313" key="7">
    <source>
        <dbReference type="EMBL" id="KAK7684599.1"/>
    </source>
</evidence>
<dbReference type="InterPro" id="IPR015421">
    <property type="entry name" value="PyrdxlP-dep_Trfase_major"/>
</dbReference>
<dbReference type="EMBL" id="JASBNA010000024">
    <property type="protein sequence ID" value="KAK7684599.1"/>
    <property type="molecule type" value="Genomic_DNA"/>
</dbReference>